<dbReference type="SUPFAM" id="SSF49265">
    <property type="entry name" value="Fibronectin type III"/>
    <property type="match status" value="1"/>
</dbReference>
<gene>
    <name evidence="1" type="ORF">MM415B02120_0011</name>
</gene>
<accession>A0A6M3KY92</accession>
<sequence length="713" mass="77784">MKITKILITIITFLLCSFMVSAVSVTLDSPVNNSWELSHSVWVNFTITDNNLILPWCAVHTNETSVFALKGNYTNVPNGSNKVGLSFQDSSGIGYAVNVTCYNGSDYALTDTNIFGVDATKPIVSVVFPLNGEYITNTVSQLVTYLPVDSSNLDTCLFYTNKSGTWRINTSTSATSGTQVEINLTSTSDGTYSWNVECNDTARNKGYISTGGNLSFILDTTSPSDIKILSPSNNTASTDSTPYVAWNLTTEVNFDRYELRIFNSTSFDYVKYFDSISTITSNSTTVVNILADGTYYIRVSAIDKADHVTNTSEFIYRVGSYAPTLSLGSPADESYTRNTTPDFNVTATSTYASHCILYLSANGTTTLTVNTTVAYTSGTQVNLTPSAMTDGEYKFNIGCNNTLGDYVNVSSSSLTVTVDTTPPTEPYIISTWHKGNSTNVNPILAWLGVTETNFNYYQIFANKIAYRNGSALTQTVAYSVNVTDKSTTTAELDLDADYFYNFTVAVYDKAGNSNISTNTSAQTIYMVDSTCGTLYSGWNLCGAIWTTAKNLSTLLDETGASMASVWNSSNQWQTCIAGVASNNCKVATSIGQGTIQHVWLYTNTTLTWNRTWVATSTSGNVTLNYVNNGWNIVGGYFRSEPTFESLLGISMFNTSTQNVSMFVMRYNENGTSIPFITQGGWNGIGNKTTLNYGKAMWVYFNGTGSRKLDTGAW</sequence>
<protein>
    <submittedName>
        <fullName evidence="1">Uncharacterized protein</fullName>
    </submittedName>
</protein>
<dbReference type="Gene3D" id="2.60.40.10">
    <property type="entry name" value="Immunoglobulins"/>
    <property type="match status" value="2"/>
</dbReference>
<proteinExistence type="predicted"/>
<organism evidence="1">
    <name type="scientific">viral metagenome</name>
    <dbReference type="NCBI Taxonomy" id="1070528"/>
    <lineage>
        <taxon>unclassified sequences</taxon>
        <taxon>metagenomes</taxon>
        <taxon>organismal metagenomes</taxon>
    </lineage>
</organism>
<dbReference type="AlphaFoldDB" id="A0A6M3KY92"/>
<evidence type="ECO:0000313" key="1">
    <source>
        <dbReference type="EMBL" id="QJA86185.1"/>
    </source>
</evidence>
<dbReference type="InterPro" id="IPR013783">
    <property type="entry name" value="Ig-like_fold"/>
</dbReference>
<name>A0A6M3KY92_9ZZZZ</name>
<dbReference type="EMBL" id="MT142620">
    <property type="protein sequence ID" value="QJA86185.1"/>
    <property type="molecule type" value="Genomic_DNA"/>
</dbReference>
<reference evidence="1" key="1">
    <citation type="submission" date="2020-03" db="EMBL/GenBank/DDBJ databases">
        <title>The deep terrestrial virosphere.</title>
        <authorList>
            <person name="Holmfeldt K."/>
            <person name="Nilsson E."/>
            <person name="Simone D."/>
            <person name="Lopez-Fernandez M."/>
            <person name="Wu X."/>
            <person name="de Brujin I."/>
            <person name="Lundin D."/>
            <person name="Andersson A."/>
            <person name="Bertilsson S."/>
            <person name="Dopson M."/>
        </authorList>
    </citation>
    <scope>NUCLEOTIDE SEQUENCE</scope>
    <source>
        <strain evidence="1">MM415B02120</strain>
    </source>
</reference>
<dbReference type="InterPro" id="IPR036116">
    <property type="entry name" value="FN3_sf"/>
</dbReference>